<proteinExistence type="predicted"/>
<sequence>MSDAMRKDFTDKAKQELTPDSSKSTQDKVSETVSDTKDRLARGAQSDDSKSAPQSAFDKAQRTYDNETQGGAASSIGDKIKDTFGLNK</sequence>
<feature type="compositionally biased region" description="Basic and acidic residues" evidence="1">
    <location>
        <begin position="1"/>
        <end position="17"/>
    </location>
</feature>
<feature type="region of interest" description="Disordered" evidence="1">
    <location>
        <begin position="1"/>
        <end position="88"/>
    </location>
</feature>
<dbReference type="EMBL" id="CVMT01000003">
    <property type="protein sequence ID" value="CRG87802.1"/>
    <property type="molecule type" value="Genomic_DNA"/>
</dbReference>
<dbReference type="Pfam" id="PF04119">
    <property type="entry name" value="HSP9_HSP12"/>
    <property type="match status" value="1"/>
</dbReference>
<gene>
    <name evidence="2" type="ORF">PISL3812_04823</name>
</gene>
<name>A0A0U1LXI7_TALIS</name>
<dbReference type="InterPro" id="IPR007250">
    <property type="entry name" value="HSP9_HSP12"/>
</dbReference>
<keyword evidence="3" id="KW-1185">Reference proteome</keyword>
<dbReference type="AlphaFoldDB" id="A0A0U1LXI7"/>
<dbReference type="OMA" id="RSHDNHA"/>
<dbReference type="Proteomes" id="UP000054383">
    <property type="component" value="Unassembled WGS sequence"/>
</dbReference>
<evidence type="ECO:0000313" key="3">
    <source>
        <dbReference type="Proteomes" id="UP000054383"/>
    </source>
</evidence>
<evidence type="ECO:0000256" key="1">
    <source>
        <dbReference type="SAM" id="MobiDB-lite"/>
    </source>
</evidence>
<organism evidence="2 3">
    <name type="scientific">Talaromyces islandicus</name>
    <name type="common">Penicillium islandicum</name>
    <dbReference type="NCBI Taxonomy" id="28573"/>
    <lineage>
        <taxon>Eukaryota</taxon>
        <taxon>Fungi</taxon>
        <taxon>Dikarya</taxon>
        <taxon>Ascomycota</taxon>
        <taxon>Pezizomycotina</taxon>
        <taxon>Eurotiomycetes</taxon>
        <taxon>Eurotiomycetidae</taxon>
        <taxon>Eurotiales</taxon>
        <taxon>Trichocomaceae</taxon>
        <taxon>Talaromyces</taxon>
        <taxon>Talaromyces sect. Islandici</taxon>
    </lineage>
</organism>
<reference evidence="2 3" key="1">
    <citation type="submission" date="2015-04" db="EMBL/GenBank/DDBJ databases">
        <authorList>
            <person name="Syromyatnikov M.Y."/>
            <person name="Popov V.N."/>
        </authorList>
    </citation>
    <scope>NUCLEOTIDE SEQUENCE [LARGE SCALE GENOMIC DNA]</scope>
    <source>
        <strain evidence="2">WF-38-12</strain>
    </source>
</reference>
<evidence type="ECO:0000313" key="2">
    <source>
        <dbReference type="EMBL" id="CRG87802.1"/>
    </source>
</evidence>
<protein>
    <recommendedName>
        <fullName evidence="4">Chaperone/heat shock protein Hsp12</fullName>
    </recommendedName>
</protein>
<evidence type="ECO:0008006" key="4">
    <source>
        <dbReference type="Google" id="ProtNLM"/>
    </source>
</evidence>
<dbReference type="STRING" id="28573.A0A0U1LXI7"/>
<feature type="compositionally biased region" description="Basic and acidic residues" evidence="1">
    <location>
        <begin position="25"/>
        <end position="50"/>
    </location>
</feature>
<dbReference type="Gene3D" id="6.10.280.100">
    <property type="match status" value="1"/>
</dbReference>
<dbReference type="PIRSF" id="PIRSF002590">
    <property type="entry name" value="HSP9/HSP12_fun"/>
    <property type="match status" value="1"/>
</dbReference>
<accession>A0A0U1LXI7</accession>
<dbReference type="OrthoDB" id="2348401at2759"/>